<evidence type="ECO:0008006" key="4">
    <source>
        <dbReference type="Google" id="ProtNLM"/>
    </source>
</evidence>
<gene>
    <name evidence="2" type="ORF">R7226_13125</name>
</gene>
<evidence type="ECO:0000313" key="3">
    <source>
        <dbReference type="Proteomes" id="UP001284601"/>
    </source>
</evidence>
<dbReference type="Proteomes" id="UP001284601">
    <property type="component" value="Unassembled WGS sequence"/>
</dbReference>
<organism evidence="2 3">
    <name type="scientific">Conexibacter stalactiti</name>
    <dbReference type="NCBI Taxonomy" id="1940611"/>
    <lineage>
        <taxon>Bacteria</taxon>
        <taxon>Bacillati</taxon>
        <taxon>Actinomycetota</taxon>
        <taxon>Thermoleophilia</taxon>
        <taxon>Solirubrobacterales</taxon>
        <taxon>Conexibacteraceae</taxon>
        <taxon>Conexibacter</taxon>
    </lineage>
</organism>
<comment type="caution">
    <text evidence="2">The sequence shown here is derived from an EMBL/GenBank/DDBJ whole genome shotgun (WGS) entry which is preliminary data.</text>
</comment>
<dbReference type="EMBL" id="JAWSTH010000030">
    <property type="protein sequence ID" value="MDW5595285.1"/>
    <property type="molecule type" value="Genomic_DNA"/>
</dbReference>
<evidence type="ECO:0000313" key="2">
    <source>
        <dbReference type="EMBL" id="MDW5595285.1"/>
    </source>
</evidence>
<evidence type="ECO:0000256" key="1">
    <source>
        <dbReference type="SAM" id="MobiDB-lite"/>
    </source>
</evidence>
<dbReference type="RefSeq" id="WP_318597623.1">
    <property type="nucleotide sequence ID" value="NZ_JAWSTH010000030.1"/>
</dbReference>
<feature type="region of interest" description="Disordered" evidence="1">
    <location>
        <begin position="50"/>
        <end position="88"/>
    </location>
</feature>
<keyword evidence="3" id="KW-1185">Reference proteome</keyword>
<name>A0ABU4HPQ2_9ACTN</name>
<reference evidence="3" key="1">
    <citation type="submission" date="2023-07" db="EMBL/GenBank/DDBJ databases">
        <title>Conexibacter stalactiti sp. nov., isolated from stalactites in a lava cave and emended description of the genus Conexibacter.</title>
        <authorList>
            <person name="Lee S.D."/>
        </authorList>
    </citation>
    <scope>NUCLEOTIDE SEQUENCE [LARGE SCALE GENOMIC DNA]</scope>
    <source>
        <strain evidence="3">KCTC 39840</strain>
    </source>
</reference>
<feature type="compositionally biased region" description="Polar residues" evidence="1">
    <location>
        <begin position="77"/>
        <end position="88"/>
    </location>
</feature>
<protein>
    <recommendedName>
        <fullName evidence="4">Transposase IS4-like domain-containing protein</fullName>
    </recommendedName>
</protein>
<accession>A0ABU4HPQ2</accession>
<proteinExistence type="predicted"/>
<sequence length="88" mass="9722">MLDYATGARLVIRYSHDRGVIIDYAVVLVLPHDGAEQTIRVYDGAHDVNDMHRHTRSRGKASAERFHAVHSPKACGSPSTRSKPATAR</sequence>